<dbReference type="InterPro" id="IPR036779">
    <property type="entry name" value="LysM_dom_sf"/>
</dbReference>
<sequence>MPVDFGPPRVDPFEQAIELGAGRVRRLRSVPSGPAAPAPVQVRLPRQRAGNCTTAPVRRRPVRRPGVPSAAVASEVARRVSDRRPAPRLRLTRRGRALVRTVVLVALAIAAIAIAVSSRADDVTPVSSRSMVVTEHDTLWTIAEEASPSRPRSETMAKIRELNHMPDATVHVGQRLLLPAP</sequence>
<dbReference type="InParanoid" id="A0A545AW61"/>
<proteinExistence type="predicted"/>
<evidence type="ECO:0000259" key="2">
    <source>
        <dbReference type="Pfam" id="PF01476"/>
    </source>
</evidence>
<dbReference type="CDD" id="cd00118">
    <property type="entry name" value="LysM"/>
    <property type="match status" value="1"/>
</dbReference>
<feature type="transmembrane region" description="Helical" evidence="1">
    <location>
        <begin position="97"/>
        <end position="116"/>
    </location>
</feature>
<dbReference type="Proteomes" id="UP000317982">
    <property type="component" value="Unassembled WGS sequence"/>
</dbReference>
<dbReference type="OrthoDB" id="5084290at2"/>
<dbReference type="EMBL" id="VIRS01000007">
    <property type="protein sequence ID" value="TQS44855.1"/>
    <property type="molecule type" value="Genomic_DNA"/>
</dbReference>
<comment type="caution">
    <text evidence="3">The sequence shown here is derived from an EMBL/GenBank/DDBJ whole genome shotgun (WGS) entry which is preliminary data.</text>
</comment>
<accession>A0A545AW61</accession>
<dbReference type="AlphaFoldDB" id="A0A545AW61"/>
<reference evidence="3 4" key="1">
    <citation type="submission" date="2019-07" db="EMBL/GenBank/DDBJ databases">
        <title>Cryptosporangium phraense sp. nov., isolated from plant litter.</title>
        <authorList>
            <person name="Suriyachadkun C."/>
        </authorList>
    </citation>
    <scope>NUCLEOTIDE SEQUENCE [LARGE SCALE GENOMIC DNA]</scope>
    <source>
        <strain evidence="3 4">A-T 5661</strain>
    </source>
</reference>
<keyword evidence="4" id="KW-1185">Reference proteome</keyword>
<evidence type="ECO:0000313" key="4">
    <source>
        <dbReference type="Proteomes" id="UP000317982"/>
    </source>
</evidence>
<dbReference type="InterPro" id="IPR018392">
    <property type="entry name" value="LysM"/>
</dbReference>
<keyword evidence="1" id="KW-0812">Transmembrane</keyword>
<organism evidence="3 4">
    <name type="scientific">Cryptosporangium phraense</name>
    <dbReference type="NCBI Taxonomy" id="2593070"/>
    <lineage>
        <taxon>Bacteria</taxon>
        <taxon>Bacillati</taxon>
        <taxon>Actinomycetota</taxon>
        <taxon>Actinomycetes</taxon>
        <taxon>Cryptosporangiales</taxon>
        <taxon>Cryptosporangiaceae</taxon>
        <taxon>Cryptosporangium</taxon>
    </lineage>
</organism>
<evidence type="ECO:0000256" key="1">
    <source>
        <dbReference type="SAM" id="Phobius"/>
    </source>
</evidence>
<dbReference type="RefSeq" id="WP_142704836.1">
    <property type="nucleotide sequence ID" value="NZ_VIRS01000007.1"/>
</dbReference>
<protein>
    <submittedName>
        <fullName evidence="3">LysM peptidoglycan-binding domain-containing protein</fullName>
    </submittedName>
</protein>
<dbReference type="Pfam" id="PF01476">
    <property type="entry name" value="LysM"/>
    <property type="match status" value="1"/>
</dbReference>
<keyword evidence="1" id="KW-1133">Transmembrane helix</keyword>
<name>A0A545AW61_9ACTN</name>
<gene>
    <name evidence="3" type="ORF">FL583_12975</name>
</gene>
<feature type="domain" description="LysM" evidence="2">
    <location>
        <begin position="132"/>
        <end position="179"/>
    </location>
</feature>
<evidence type="ECO:0000313" key="3">
    <source>
        <dbReference type="EMBL" id="TQS44855.1"/>
    </source>
</evidence>
<keyword evidence="1" id="KW-0472">Membrane</keyword>
<dbReference type="Gene3D" id="3.10.350.10">
    <property type="entry name" value="LysM domain"/>
    <property type="match status" value="1"/>
</dbReference>